<gene>
    <name evidence="4" type="ORF">D1627_01145</name>
</gene>
<dbReference type="GO" id="GO:0005886">
    <property type="term" value="C:plasma membrane"/>
    <property type="evidence" value="ECO:0007669"/>
    <property type="project" value="UniProtKB-SubCell"/>
</dbReference>
<feature type="transmembrane region" description="Helical" evidence="3">
    <location>
        <begin position="301"/>
        <end position="325"/>
    </location>
</feature>
<proteinExistence type="predicted"/>
<feature type="transmembrane region" description="Helical" evidence="3">
    <location>
        <begin position="337"/>
        <end position="355"/>
    </location>
</feature>
<feature type="transmembrane region" description="Helical" evidence="3">
    <location>
        <begin position="132"/>
        <end position="157"/>
    </location>
</feature>
<feature type="transmembrane region" description="Helical" evidence="3">
    <location>
        <begin position="394"/>
        <end position="415"/>
    </location>
</feature>
<protein>
    <submittedName>
        <fullName evidence="4">MFS transporter</fullName>
    </submittedName>
</protein>
<feature type="transmembrane region" description="Helical" evidence="3">
    <location>
        <begin position="99"/>
        <end position="120"/>
    </location>
</feature>
<dbReference type="SUPFAM" id="SSF103473">
    <property type="entry name" value="MFS general substrate transporter"/>
    <property type="match status" value="1"/>
</dbReference>
<feature type="transmembrane region" description="Helical" evidence="3">
    <location>
        <begin position="22"/>
        <end position="40"/>
    </location>
</feature>
<dbReference type="InterPro" id="IPR050375">
    <property type="entry name" value="MFS_TsgA-like"/>
</dbReference>
<feature type="transmembrane region" description="Helical" evidence="3">
    <location>
        <begin position="421"/>
        <end position="443"/>
    </location>
</feature>
<feature type="transmembrane region" description="Helical" evidence="3">
    <location>
        <begin position="177"/>
        <end position="199"/>
    </location>
</feature>
<dbReference type="Proteomes" id="UP000266005">
    <property type="component" value="Unassembled WGS sequence"/>
</dbReference>
<keyword evidence="3" id="KW-1133">Transmembrane helix</keyword>
<reference evidence="5" key="1">
    <citation type="submission" date="2018-08" db="EMBL/GenBank/DDBJ databases">
        <title>Mucilaginibacter sp. MYSH2.</title>
        <authorList>
            <person name="Seo T."/>
        </authorList>
    </citation>
    <scope>NUCLEOTIDE SEQUENCE [LARGE SCALE GENOMIC DNA]</scope>
    <source>
        <strain evidence="5">KIRAN</strain>
    </source>
</reference>
<evidence type="ECO:0000256" key="2">
    <source>
        <dbReference type="ARBA" id="ARBA00022475"/>
    </source>
</evidence>
<feature type="transmembrane region" description="Helical" evidence="3">
    <location>
        <begin position="361"/>
        <end position="382"/>
    </location>
</feature>
<keyword evidence="2" id="KW-1003">Cell membrane</keyword>
<sequence>MDVEPANVASKTSTSVERRSKLLPFAIVTFIYFIVGFLTTVNEQLQAPLKFTFLDDAGSLKNTFTTLITFAFFLGYLINGTLGSKWVNAKGYKGTLLRGLMLMLSGLVMYLCAALLGANFPNLVFQLGDATIAYGFIVFVLGSYLMGTSAAVIQVVVNPYVASYDLAGTQPVQRLNITTAINSIGTTSAPFFVTVIMFSGVSIENIEIHQLLWPLAMLIACVLAVTVITNKLHLPDIAHTRFSSGEMPQRSIWSFRHFALGVLAIFCYVGTEVAIGANINLYAFELMGAGHAISFFGRTDLIIGGMDLGIHALLSTLYWGGFLVGRFAASFFSTVSARLQLTVSASLSTVLVIVAMVTQNLWFLVAIGLLHSTMWSCIFSLATKGLNKYTSKASGVFISAVFGGAVFTILQGGLADLIGSWQWTWVLNVICELVILCYALFWYRIRKEDNLDEVI</sequence>
<dbReference type="EMBL" id="QWGE01000001">
    <property type="protein sequence ID" value="RIJ43181.1"/>
    <property type="molecule type" value="Genomic_DNA"/>
</dbReference>
<comment type="subcellular location">
    <subcellularLocation>
        <location evidence="1">Cell inner membrane</location>
        <topology evidence="1">Multi-pass membrane protein</topology>
    </subcellularLocation>
</comment>
<dbReference type="OrthoDB" id="9795150at2"/>
<evidence type="ECO:0000256" key="3">
    <source>
        <dbReference type="SAM" id="Phobius"/>
    </source>
</evidence>
<evidence type="ECO:0000313" key="5">
    <source>
        <dbReference type="Proteomes" id="UP000266005"/>
    </source>
</evidence>
<dbReference type="AlphaFoldDB" id="A0A399SK82"/>
<name>A0A399SK82_9BACT</name>
<comment type="caution">
    <text evidence="4">The sequence shown here is derived from an EMBL/GenBank/DDBJ whole genome shotgun (WGS) entry which is preliminary data.</text>
</comment>
<keyword evidence="3" id="KW-0812">Transmembrane</keyword>
<dbReference type="InterPro" id="IPR036259">
    <property type="entry name" value="MFS_trans_sf"/>
</dbReference>
<feature type="transmembrane region" description="Helical" evidence="3">
    <location>
        <begin position="255"/>
        <end position="281"/>
    </location>
</feature>
<feature type="transmembrane region" description="Helical" evidence="3">
    <location>
        <begin position="60"/>
        <end position="78"/>
    </location>
</feature>
<evidence type="ECO:0000256" key="1">
    <source>
        <dbReference type="ARBA" id="ARBA00004429"/>
    </source>
</evidence>
<dbReference type="PANTHER" id="PTHR43702">
    <property type="entry name" value="L-FUCOSE-PROTON SYMPORTER"/>
    <property type="match status" value="1"/>
</dbReference>
<dbReference type="PANTHER" id="PTHR43702:SF3">
    <property type="entry name" value="PROTEIN TSGA"/>
    <property type="match status" value="1"/>
</dbReference>
<dbReference type="Gene3D" id="1.20.1250.20">
    <property type="entry name" value="MFS general substrate transporter like domains"/>
    <property type="match status" value="2"/>
</dbReference>
<accession>A0A399SK82</accession>
<feature type="transmembrane region" description="Helical" evidence="3">
    <location>
        <begin position="211"/>
        <end position="234"/>
    </location>
</feature>
<keyword evidence="5" id="KW-1185">Reference proteome</keyword>
<organism evidence="4 5">
    <name type="scientific">Pontibacter oryzae</name>
    <dbReference type="NCBI Taxonomy" id="2304593"/>
    <lineage>
        <taxon>Bacteria</taxon>
        <taxon>Pseudomonadati</taxon>
        <taxon>Bacteroidota</taxon>
        <taxon>Cytophagia</taxon>
        <taxon>Cytophagales</taxon>
        <taxon>Hymenobacteraceae</taxon>
        <taxon>Pontibacter</taxon>
    </lineage>
</organism>
<evidence type="ECO:0000313" key="4">
    <source>
        <dbReference type="EMBL" id="RIJ43181.1"/>
    </source>
</evidence>
<keyword evidence="3" id="KW-0472">Membrane</keyword>